<dbReference type="Proteomes" id="UP000887013">
    <property type="component" value="Unassembled WGS sequence"/>
</dbReference>
<name>A0A8X6TTV9_NEPPI</name>
<dbReference type="EMBL" id="BMAW01017814">
    <property type="protein sequence ID" value="GFT55687.1"/>
    <property type="molecule type" value="Genomic_DNA"/>
</dbReference>
<gene>
    <name evidence="1" type="ORF">NPIL_53411</name>
</gene>
<sequence>MNIVNLCRSHDVILPLSSYTTVRSPPLSHSQKQEETYIPIDSSLSSLDSSPTLKKYNELLILPSNLQADIEGFHHLEGGYVDCSNVPRSFPPPFTFALLQSPLLYALMRCLLSMFPSVKCQPQK</sequence>
<comment type="caution">
    <text evidence="1">The sequence shown here is derived from an EMBL/GenBank/DDBJ whole genome shotgun (WGS) entry which is preliminary data.</text>
</comment>
<organism evidence="1 2">
    <name type="scientific">Nephila pilipes</name>
    <name type="common">Giant wood spider</name>
    <name type="synonym">Nephila maculata</name>
    <dbReference type="NCBI Taxonomy" id="299642"/>
    <lineage>
        <taxon>Eukaryota</taxon>
        <taxon>Metazoa</taxon>
        <taxon>Ecdysozoa</taxon>
        <taxon>Arthropoda</taxon>
        <taxon>Chelicerata</taxon>
        <taxon>Arachnida</taxon>
        <taxon>Araneae</taxon>
        <taxon>Araneomorphae</taxon>
        <taxon>Entelegynae</taxon>
        <taxon>Araneoidea</taxon>
        <taxon>Nephilidae</taxon>
        <taxon>Nephila</taxon>
    </lineage>
</organism>
<dbReference type="AlphaFoldDB" id="A0A8X6TTV9"/>
<reference evidence="1" key="1">
    <citation type="submission" date="2020-08" db="EMBL/GenBank/DDBJ databases">
        <title>Multicomponent nature underlies the extraordinary mechanical properties of spider dragline silk.</title>
        <authorList>
            <person name="Kono N."/>
            <person name="Nakamura H."/>
            <person name="Mori M."/>
            <person name="Yoshida Y."/>
            <person name="Ohtoshi R."/>
            <person name="Malay A.D."/>
            <person name="Moran D.A.P."/>
            <person name="Tomita M."/>
            <person name="Numata K."/>
            <person name="Arakawa K."/>
        </authorList>
    </citation>
    <scope>NUCLEOTIDE SEQUENCE</scope>
</reference>
<accession>A0A8X6TTV9</accession>
<keyword evidence="2" id="KW-1185">Reference proteome</keyword>
<protein>
    <submittedName>
        <fullName evidence="1">Uncharacterized protein</fullName>
    </submittedName>
</protein>
<proteinExistence type="predicted"/>
<evidence type="ECO:0000313" key="2">
    <source>
        <dbReference type="Proteomes" id="UP000887013"/>
    </source>
</evidence>
<evidence type="ECO:0000313" key="1">
    <source>
        <dbReference type="EMBL" id="GFT55687.1"/>
    </source>
</evidence>